<evidence type="ECO:0000256" key="2">
    <source>
        <dbReference type="SAM" id="Phobius"/>
    </source>
</evidence>
<proteinExistence type="predicted"/>
<protein>
    <submittedName>
        <fullName evidence="3">Uncharacterized protein</fullName>
    </submittedName>
</protein>
<keyword evidence="2" id="KW-0812">Transmembrane</keyword>
<feature type="region of interest" description="Disordered" evidence="1">
    <location>
        <begin position="65"/>
        <end position="84"/>
    </location>
</feature>
<dbReference type="EMBL" id="CP095848">
    <property type="protein sequence ID" value="UPL50009.1"/>
    <property type="molecule type" value="Genomic_DNA"/>
</dbReference>
<dbReference type="Proteomes" id="UP000829647">
    <property type="component" value="Chromosome"/>
</dbReference>
<sequence>MVLVLGSYLSLYRWIQRRWGQGASITLLVVTHLAVVYVVRSTATYNSNGFYRDEYERITLRPFPESGQLSSTHESTSTSSTTYPSRNQTWALLRVSPQEYRQLQKQLAQDARFSPYPCIVSRLHHGSRPFLMNLDDAFACGQYAYGYARRDQSQLLYIGFVTNGQDLVILSLDSAFIPSGH</sequence>
<keyword evidence="2" id="KW-1133">Transmembrane helix</keyword>
<evidence type="ECO:0000256" key="1">
    <source>
        <dbReference type="SAM" id="MobiDB-lite"/>
    </source>
</evidence>
<organism evidence="3 4">
    <name type="scientific">Hymenobacter sublimis</name>
    <dbReference type="NCBI Taxonomy" id="2933777"/>
    <lineage>
        <taxon>Bacteria</taxon>
        <taxon>Pseudomonadati</taxon>
        <taxon>Bacteroidota</taxon>
        <taxon>Cytophagia</taxon>
        <taxon>Cytophagales</taxon>
        <taxon>Hymenobacteraceae</taxon>
        <taxon>Hymenobacter</taxon>
    </lineage>
</organism>
<dbReference type="RefSeq" id="WP_247976085.1">
    <property type="nucleotide sequence ID" value="NZ_CP095848.1"/>
</dbReference>
<accession>A0ABY4JF76</accession>
<keyword evidence="2" id="KW-0472">Membrane</keyword>
<gene>
    <name evidence="3" type="ORF">MWH26_03640</name>
</gene>
<feature type="compositionally biased region" description="Low complexity" evidence="1">
    <location>
        <begin position="70"/>
        <end position="82"/>
    </location>
</feature>
<evidence type="ECO:0000313" key="3">
    <source>
        <dbReference type="EMBL" id="UPL50009.1"/>
    </source>
</evidence>
<reference evidence="3 4" key="1">
    <citation type="submission" date="2022-04" db="EMBL/GenBank/DDBJ databases">
        <title>Hymenobacter sp. isolated from the air.</title>
        <authorList>
            <person name="Won M."/>
            <person name="Lee C.-M."/>
            <person name="Woen H.-Y."/>
            <person name="Kwon S.-W."/>
        </authorList>
    </citation>
    <scope>NUCLEOTIDE SEQUENCE [LARGE SCALE GENOMIC DNA]</scope>
    <source>
        <strain evidence="4">5516 S-25</strain>
    </source>
</reference>
<feature type="transmembrane region" description="Helical" evidence="2">
    <location>
        <begin position="20"/>
        <end position="39"/>
    </location>
</feature>
<name>A0ABY4JF76_9BACT</name>
<evidence type="ECO:0000313" key="4">
    <source>
        <dbReference type="Proteomes" id="UP000829647"/>
    </source>
</evidence>
<keyword evidence="4" id="KW-1185">Reference proteome</keyword>